<reference evidence="2" key="2">
    <citation type="journal article" date="2011" name="Proc. Natl. Acad. Sci. U.S.A.">
        <title>Obligate biotrophy features unraveled by the genomic analysis of rust fungi.</title>
        <authorList>
            <person name="Duplessis S."/>
            <person name="Cuomo C.A."/>
            <person name="Lin Y.-C."/>
            <person name="Aerts A."/>
            <person name="Tisserant E."/>
            <person name="Veneault-Fourrey C."/>
            <person name="Joly D.L."/>
            <person name="Hacquard S."/>
            <person name="Amselem J."/>
            <person name="Cantarel B.L."/>
            <person name="Chiu R."/>
            <person name="Coutinho P.M."/>
            <person name="Feau N."/>
            <person name="Field M."/>
            <person name="Frey P."/>
            <person name="Gelhaye E."/>
            <person name="Goldberg J."/>
            <person name="Grabherr M.G."/>
            <person name="Kodira C.D."/>
            <person name="Kohler A."/>
            <person name="Kuees U."/>
            <person name="Lindquist E.A."/>
            <person name="Lucas S.M."/>
            <person name="Mago R."/>
            <person name="Mauceli E."/>
            <person name="Morin E."/>
            <person name="Murat C."/>
            <person name="Pangilinan J.L."/>
            <person name="Park R."/>
            <person name="Pearson M."/>
            <person name="Quesneville H."/>
            <person name="Rouhier N."/>
            <person name="Sakthikumar S."/>
            <person name="Salamov A.A."/>
            <person name="Schmutz J."/>
            <person name="Selles B."/>
            <person name="Shapiro H."/>
            <person name="Tanguay P."/>
            <person name="Tuskan G.A."/>
            <person name="Henrissat B."/>
            <person name="Van de Peer Y."/>
            <person name="Rouze P."/>
            <person name="Ellis J.G."/>
            <person name="Dodds P.N."/>
            <person name="Schein J.E."/>
            <person name="Zhong S."/>
            <person name="Hamelin R.C."/>
            <person name="Grigoriev I.V."/>
            <person name="Szabo L.J."/>
            <person name="Martin F."/>
        </authorList>
    </citation>
    <scope>NUCLEOTIDE SEQUENCE [LARGE SCALE GENOMIC DNA]</scope>
    <source>
        <strain evidence="2">CRL 75-36-700-3 / race SCCL</strain>
    </source>
</reference>
<evidence type="ECO:0000313" key="1">
    <source>
        <dbReference type="EMBL" id="EFP87339.2"/>
    </source>
</evidence>
<keyword evidence="2" id="KW-1185">Reference proteome</keyword>
<dbReference type="RefSeq" id="XP_003331758.2">
    <property type="nucleotide sequence ID" value="XM_003331710.2"/>
</dbReference>
<dbReference type="KEGG" id="pgr:PGTG_12923"/>
<accession>E3KSQ3</accession>
<dbReference type="GeneID" id="10537907"/>
<dbReference type="AlphaFoldDB" id="E3KSQ3"/>
<gene>
    <name evidence="1" type="ORF">PGTG_12923</name>
</gene>
<protein>
    <recommendedName>
        <fullName evidence="3">Peptidase A1 domain-containing protein</fullName>
    </recommendedName>
</protein>
<dbReference type="HOGENOM" id="CLU_1636234_0_0_1"/>
<organism evidence="1 2">
    <name type="scientific">Puccinia graminis f. sp. tritici (strain CRL 75-36-700-3 / race SCCL)</name>
    <name type="common">Black stem rust fungus</name>
    <dbReference type="NCBI Taxonomy" id="418459"/>
    <lineage>
        <taxon>Eukaryota</taxon>
        <taxon>Fungi</taxon>
        <taxon>Dikarya</taxon>
        <taxon>Basidiomycota</taxon>
        <taxon>Pucciniomycotina</taxon>
        <taxon>Pucciniomycetes</taxon>
        <taxon>Pucciniales</taxon>
        <taxon>Pucciniaceae</taxon>
        <taxon>Puccinia</taxon>
    </lineage>
</organism>
<name>E3KSQ3_PUCGT</name>
<evidence type="ECO:0000313" key="2">
    <source>
        <dbReference type="Proteomes" id="UP000008783"/>
    </source>
</evidence>
<dbReference type="VEuPathDB" id="FungiDB:PGTG_12923"/>
<sequence length="162" mass="17741">MEEDLSKVTLSSAQTTEETNRHVVDNLPSLGPIGVKVNGYDCEGSLCPGLLFNFISEEEARKVDFDVHPQDIWLPGVCEEDIKITGIALATVAMEGISETTSFLVTQKNGPLILGKPFMNYFLAEISYNNQLAPTLACFGSGGTTHRFLISQTREKTLETII</sequence>
<dbReference type="Proteomes" id="UP000008783">
    <property type="component" value="Unassembled WGS sequence"/>
</dbReference>
<dbReference type="EMBL" id="DS178305">
    <property type="protein sequence ID" value="EFP87339.2"/>
    <property type="molecule type" value="Genomic_DNA"/>
</dbReference>
<evidence type="ECO:0008006" key="3">
    <source>
        <dbReference type="Google" id="ProtNLM"/>
    </source>
</evidence>
<reference key="1">
    <citation type="submission" date="2007-01" db="EMBL/GenBank/DDBJ databases">
        <title>The Genome Sequence of Puccinia graminis f. sp. tritici Strain CRL 75-36-700-3.</title>
        <authorList>
            <consortium name="The Broad Institute Genome Sequencing Platform"/>
            <person name="Birren B."/>
            <person name="Lander E."/>
            <person name="Galagan J."/>
            <person name="Nusbaum C."/>
            <person name="Devon K."/>
            <person name="Cuomo C."/>
            <person name="Jaffe D."/>
            <person name="Butler J."/>
            <person name="Alvarez P."/>
            <person name="Gnerre S."/>
            <person name="Grabherr M."/>
            <person name="Mauceli E."/>
            <person name="Brockman W."/>
            <person name="Young S."/>
            <person name="LaButti K."/>
            <person name="Sykes S."/>
            <person name="DeCaprio D."/>
            <person name="Crawford M."/>
            <person name="Koehrsen M."/>
            <person name="Engels R."/>
            <person name="Montgomery P."/>
            <person name="Pearson M."/>
            <person name="Howarth C."/>
            <person name="Larson L."/>
            <person name="White J."/>
            <person name="Zeng Q."/>
            <person name="Kodira C."/>
            <person name="Yandava C."/>
            <person name="Alvarado L."/>
            <person name="O'Leary S."/>
            <person name="Szabo L."/>
            <person name="Dean R."/>
            <person name="Schein J."/>
        </authorList>
    </citation>
    <scope>NUCLEOTIDE SEQUENCE</scope>
    <source>
        <strain>CRL 75-36-700-3</strain>
    </source>
</reference>
<dbReference type="OrthoDB" id="2497757at2759"/>
<proteinExistence type="predicted"/>
<dbReference type="InParanoid" id="E3KSQ3"/>